<gene>
    <name evidence="2" type="ORF">LOTGIDRAFT_171801</name>
</gene>
<dbReference type="AlphaFoldDB" id="V4B5C2"/>
<feature type="signal peptide" evidence="1">
    <location>
        <begin position="1"/>
        <end position="19"/>
    </location>
</feature>
<dbReference type="CTD" id="20241907"/>
<dbReference type="KEGG" id="lgi:LOTGIDRAFT_171801"/>
<keyword evidence="1" id="KW-0732">Signal</keyword>
<dbReference type="RefSeq" id="XP_009046610.1">
    <property type="nucleotide sequence ID" value="XM_009048362.1"/>
</dbReference>
<evidence type="ECO:0000313" key="2">
    <source>
        <dbReference type="EMBL" id="ESP02726.1"/>
    </source>
</evidence>
<accession>V4B5C2</accession>
<evidence type="ECO:0000313" key="3">
    <source>
        <dbReference type="Proteomes" id="UP000030746"/>
    </source>
</evidence>
<protein>
    <submittedName>
        <fullName evidence="2">Uncharacterized protein</fullName>
    </submittedName>
</protein>
<feature type="chain" id="PRO_5004716667" evidence="1">
    <location>
        <begin position="20"/>
        <end position="153"/>
    </location>
</feature>
<dbReference type="HOGENOM" id="CLU_1715316_0_0_1"/>
<keyword evidence="3" id="KW-1185">Reference proteome</keyword>
<dbReference type="GeneID" id="20241907"/>
<dbReference type="Proteomes" id="UP000030746">
    <property type="component" value="Unassembled WGS sequence"/>
</dbReference>
<sequence length="153" mass="17825">MTFVSFIYLICCIIFCVHSAKLTHRLQQKLNREISKYGVDVSFFQTRIGEAYLRTQGLVCIPNFSEIRETVYPTDTSLKSEYILWVLQHYENRFPVDISVAKCSPGFSPIHINKPVLLNITSHPMKFCFQKIAVSCHRTVTAMERMDKRRLTE</sequence>
<name>V4B5C2_LOTGI</name>
<reference evidence="2 3" key="1">
    <citation type="journal article" date="2013" name="Nature">
        <title>Insights into bilaterian evolution from three spiralian genomes.</title>
        <authorList>
            <person name="Simakov O."/>
            <person name="Marletaz F."/>
            <person name="Cho S.J."/>
            <person name="Edsinger-Gonzales E."/>
            <person name="Havlak P."/>
            <person name="Hellsten U."/>
            <person name="Kuo D.H."/>
            <person name="Larsson T."/>
            <person name="Lv J."/>
            <person name="Arendt D."/>
            <person name="Savage R."/>
            <person name="Osoegawa K."/>
            <person name="de Jong P."/>
            <person name="Grimwood J."/>
            <person name="Chapman J.A."/>
            <person name="Shapiro H."/>
            <person name="Aerts A."/>
            <person name="Otillar R.P."/>
            <person name="Terry A.Y."/>
            <person name="Boore J.L."/>
            <person name="Grigoriev I.V."/>
            <person name="Lindberg D.R."/>
            <person name="Seaver E.C."/>
            <person name="Weisblat D.A."/>
            <person name="Putnam N.H."/>
            <person name="Rokhsar D.S."/>
        </authorList>
    </citation>
    <scope>NUCLEOTIDE SEQUENCE [LARGE SCALE GENOMIC DNA]</scope>
</reference>
<dbReference type="EMBL" id="KB200130">
    <property type="protein sequence ID" value="ESP02726.1"/>
    <property type="molecule type" value="Genomic_DNA"/>
</dbReference>
<organism evidence="2 3">
    <name type="scientific">Lottia gigantea</name>
    <name type="common">Giant owl limpet</name>
    <dbReference type="NCBI Taxonomy" id="225164"/>
    <lineage>
        <taxon>Eukaryota</taxon>
        <taxon>Metazoa</taxon>
        <taxon>Spiralia</taxon>
        <taxon>Lophotrochozoa</taxon>
        <taxon>Mollusca</taxon>
        <taxon>Gastropoda</taxon>
        <taxon>Patellogastropoda</taxon>
        <taxon>Lottioidea</taxon>
        <taxon>Lottiidae</taxon>
        <taxon>Lottia</taxon>
    </lineage>
</organism>
<evidence type="ECO:0000256" key="1">
    <source>
        <dbReference type="SAM" id="SignalP"/>
    </source>
</evidence>
<proteinExistence type="predicted"/>